<name>A0A315Z5F9_SEDFL</name>
<comment type="caution">
    <text evidence="1">The sequence shown here is derived from an EMBL/GenBank/DDBJ whole genome shotgun (WGS) entry which is preliminary data.</text>
</comment>
<evidence type="ECO:0000313" key="2">
    <source>
        <dbReference type="Proteomes" id="UP000245535"/>
    </source>
</evidence>
<dbReference type="AlphaFoldDB" id="A0A315Z5F9"/>
<organism evidence="1 2">
    <name type="scientific">Sediminitomix flava</name>
    <dbReference type="NCBI Taxonomy" id="379075"/>
    <lineage>
        <taxon>Bacteria</taxon>
        <taxon>Pseudomonadati</taxon>
        <taxon>Bacteroidota</taxon>
        <taxon>Cytophagia</taxon>
        <taxon>Cytophagales</taxon>
        <taxon>Flammeovirgaceae</taxon>
        <taxon>Sediminitomix</taxon>
    </lineage>
</organism>
<evidence type="ECO:0000313" key="1">
    <source>
        <dbReference type="EMBL" id="PWJ38652.1"/>
    </source>
</evidence>
<gene>
    <name evidence="1" type="ORF">BC781_107243</name>
</gene>
<proteinExistence type="predicted"/>
<dbReference type="RefSeq" id="WP_109621920.1">
    <property type="nucleotide sequence ID" value="NZ_QGDO01000007.1"/>
</dbReference>
<accession>A0A315Z5F9</accession>
<reference evidence="1 2" key="1">
    <citation type="submission" date="2018-03" db="EMBL/GenBank/DDBJ databases">
        <title>Genomic Encyclopedia of Archaeal and Bacterial Type Strains, Phase II (KMG-II): from individual species to whole genera.</title>
        <authorList>
            <person name="Goeker M."/>
        </authorList>
    </citation>
    <scope>NUCLEOTIDE SEQUENCE [LARGE SCALE GENOMIC DNA]</scope>
    <source>
        <strain evidence="1 2">DSM 28229</strain>
    </source>
</reference>
<sequence>MWSDNYYYLNIYKDEFLSEKVSTQKILEFLNEISDLENIGDFRFQNKEHFPFIELSLLDAKSIDNWNELDSSFDDTNLITIVCTKKNHDDYKVIEKVLIKISSFLKWTLVDEETDEGVENYIIWKP</sequence>
<dbReference type="EMBL" id="QGDO01000007">
    <property type="protein sequence ID" value="PWJ38652.1"/>
    <property type="molecule type" value="Genomic_DNA"/>
</dbReference>
<keyword evidence="2" id="KW-1185">Reference proteome</keyword>
<protein>
    <submittedName>
        <fullName evidence="1">Uncharacterized protein</fullName>
    </submittedName>
</protein>
<dbReference type="Proteomes" id="UP000245535">
    <property type="component" value="Unassembled WGS sequence"/>
</dbReference>
<dbReference type="OrthoDB" id="1494339at2"/>